<evidence type="ECO:0000256" key="3">
    <source>
        <dbReference type="ARBA" id="ARBA00022801"/>
    </source>
</evidence>
<sequence length="336" mass="36918">MNIKRWAALIAAIVLLIISIGVNTLMVIVKTNLFSGFDSFVELESQLTETVVEPGSFNERIALLTVDGVIQDVGSSTPWSAVGYDHQMFLASLEQILEDDTVKGVVLSVDSPGGGVIESAEIHKKLVQIKEEKGIPIYVSMGSMAASGGYYISAPADKIFAHRETITGSIGVIMQSYNYSELADKLGIEFETIKSGEHKDMFNGTRPATDEEKAMLQEMINESYEEFVDVVEQGRGISEADVKKIADGRILSGSQAMRAGLVDELGSLEEAIQSLREDYGLEDAELFEYDRDFGTFTSLFMSKLGTIFGPSAEERMLTKLMSSYDSPRLMYLYGQN</sequence>
<keyword evidence="8" id="KW-1185">Reference proteome</keyword>
<evidence type="ECO:0000313" key="8">
    <source>
        <dbReference type="Proteomes" id="UP000291151"/>
    </source>
</evidence>
<dbReference type="AlphaFoldDB" id="A0A4P6UWS1"/>
<dbReference type="KEGG" id="uth:DKZ56_12025"/>
<dbReference type="RefSeq" id="WP_208650218.1">
    <property type="nucleotide sequence ID" value="NZ_CP036528.1"/>
</dbReference>
<reference evidence="7 8" key="1">
    <citation type="submission" date="2019-02" db="EMBL/GenBank/DDBJ databases">
        <title>Ureibacillus thermophilus.</title>
        <authorList>
            <person name="Sunny J.S."/>
            <person name="Natarajan A."/>
            <person name="Saleena L.M."/>
        </authorList>
    </citation>
    <scope>NUCLEOTIDE SEQUENCE [LARGE SCALE GENOMIC DNA]</scope>
    <source>
        <strain evidence="7 8">LM102</strain>
    </source>
</reference>
<keyword evidence="4" id="KW-0720">Serine protease</keyword>
<keyword evidence="5" id="KW-0812">Transmembrane</keyword>
<feature type="transmembrane region" description="Helical" evidence="5">
    <location>
        <begin position="6"/>
        <end position="29"/>
    </location>
</feature>
<dbReference type="EMBL" id="CP036528">
    <property type="protein sequence ID" value="QBK26528.1"/>
    <property type="molecule type" value="Genomic_DNA"/>
</dbReference>
<dbReference type="GO" id="GO:0006508">
    <property type="term" value="P:proteolysis"/>
    <property type="evidence" value="ECO:0007669"/>
    <property type="project" value="UniProtKB-KW"/>
</dbReference>
<keyword evidence="5" id="KW-1133">Transmembrane helix</keyword>
<dbReference type="Pfam" id="PF01343">
    <property type="entry name" value="Peptidase_S49"/>
    <property type="match status" value="1"/>
</dbReference>
<evidence type="ECO:0000256" key="2">
    <source>
        <dbReference type="ARBA" id="ARBA00022670"/>
    </source>
</evidence>
<feature type="domain" description="Peptidase S49" evidence="6">
    <location>
        <begin position="131"/>
        <end position="281"/>
    </location>
</feature>
<evidence type="ECO:0000256" key="5">
    <source>
        <dbReference type="SAM" id="Phobius"/>
    </source>
</evidence>
<name>A0A4P6UWS1_9BACL</name>
<evidence type="ECO:0000256" key="4">
    <source>
        <dbReference type="ARBA" id="ARBA00022825"/>
    </source>
</evidence>
<dbReference type="GO" id="GO:0008236">
    <property type="term" value="F:serine-type peptidase activity"/>
    <property type="evidence" value="ECO:0007669"/>
    <property type="project" value="UniProtKB-KW"/>
</dbReference>
<dbReference type="Gene3D" id="3.90.226.10">
    <property type="entry name" value="2-enoyl-CoA Hydratase, Chain A, domain 1"/>
    <property type="match status" value="2"/>
</dbReference>
<dbReference type="NCBIfam" id="TIGR00706">
    <property type="entry name" value="SppA_dom"/>
    <property type="match status" value="1"/>
</dbReference>
<evidence type="ECO:0000259" key="6">
    <source>
        <dbReference type="Pfam" id="PF01343"/>
    </source>
</evidence>
<gene>
    <name evidence="7" type="primary">sppA</name>
    <name evidence="7" type="ORF">DKZ56_12025</name>
</gene>
<keyword evidence="3" id="KW-0378">Hydrolase</keyword>
<dbReference type="InterPro" id="IPR004635">
    <property type="entry name" value="Pept_S49_SppA"/>
</dbReference>
<dbReference type="InterPro" id="IPR029045">
    <property type="entry name" value="ClpP/crotonase-like_dom_sf"/>
</dbReference>
<evidence type="ECO:0000256" key="1">
    <source>
        <dbReference type="ARBA" id="ARBA00008683"/>
    </source>
</evidence>
<evidence type="ECO:0000313" key="7">
    <source>
        <dbReference type="EMBL" id="QBK26528.1"/>
    </source>
</evidence>
<keyword evidence="2" id="KW-0645">Protease</keyword>
<dbReference type="InterPro" id="IPR047272">
    <property type="entry name" value="S49_SppA_C"/>
</dbReference>
<dbReference type="SUPFAM" id="SSF52096">
    <property type="entry name" value="ClpP/crotonase"/>
    <property type="match status" value="1"/>
</dbReference>
<dbReference type="PANTHER" id="PTHR42987:SF7">
    <property type="entry name" value="SIGNAL PEPTIDE PEPTIDASE SPPA-RELATED"/>
    <property type="match status" value="1"/>
</dbReference>
<dbReference type="Proteomes" id="UP000291151">
    <property type="component" value="Chromosome"/>
</dbReference>
<comment type="similarity">
    <text evidence="1">Belongs to the peptidase S49 family.</text>
</comment>
<protein>
    <submittedName>
        <fullName evidence="7">Signal peptide peptidase SppA</fullName>
    </submittedName>
</protein>
<dbReference type="PANTHER" id="PTHR42987">
    <property type="entry name" value="PEPTIDASE S49"/>
    <property type="match status" value="1"/>
</dbReference>
<dbReference type="CDD" id="cd07023">
    <property type="entry name" value="S49_Sppa_N_C"/>
    <property type="match status" value="1"/>
</dbReference>
<accession>A0A4P6UWS1</accession>
<dbReference type="InterPro" id="IPR002142">
    <property type="entry name" value="Peptidase_S49"/>
</dbReference>
<keyword evidence="5" id="KW-0472">Membrane</keyword>
<organism evidence="7 8">
    <name type="scientific">Ureibacillus thermophilus</name>
    <dbReference type="NCBI Taxonomy" id="367743"/>
    <lineage>
        <taxon>Bacteria</taxon>
        <taxon>Bacillati</taxon>
        <taxon>Bacillota</taxon>
        <taxon>Bacilli</taxon>
        <taxon>Bacillales</taxon>
        <taxon>Caryophanaceae</taxon>
        <taxon>Ureibacillus</taxon>
    </lineage>
</organism>
<proteinExistence type="inferred from homology"/>